<keyword evidence="3" id="KW-0460">Magnesium</keyword>
<gene>
    <name evidence="5" type="ORF">METZ01_LOCUS262930</name>
</gene>
<dbReference type="AlphaFoldDB" id="A0A382JDX0"/>
<proteinExistence type="predicted"/>
<evidence type="ECO:0000256" key="2">
    <source>
        <dbReference type="ARBA" id="ARBA00022723"/>
    </source>
</evidence>
<evidence type="ECO:0000313" key="5">
    <source>
        <dbReference type="EMBL" id="SVC10076.1"/>
    </source>
</evidence>
<sequence length="183" mass="19781">VGSAIALMVDVHTVYSVPEAIQLGRGLEKLDVFWLEAPTVPEDIQGCAEICRALDLQVAAGEWSRTRFEMREAFERRAYDVVTPDIGRTGLSEGMRIATLADTYNIPVSPHIGGGGILAIAATIQFSAAIPGFLIMEHGHEVHAYRSQIAHSAPRPDNGAFILDDTPGLGVNIDEDALNRYAI</sequence>
<dbReference type="Gene3D" id="3.20.20.120">
    <property type="entry name" value="Enolase-like C-terminal domain"/>
    <property type="match status" value="1"/>
</dbReference>
<accession>A0A382JDX0</accession>
<protein>
    <recommendedName>
        <fullName evidence="4">Enolase C-terminal domain-containing protein</fullName>
    </recommendedName>
</protein>
<dbReference type="InterPro" id="IPR029065">
    <property type="entry name" value="Enolase_C-like"/>
</dbReference>
<dbReference type="GO" id="GO:0000287">
    <property type="term" value="F:magnesium ion binding"/>
    <property type="evidence" value="ECO:0007669"/>
    <property type="project" value="TreeGrafter"/>
</dbReference>
<organism evidence="5">
    <name type="scientific">marine metagenome</name>
    <dbReference type="NCBI Taxonomy" id="408172"/>
    <lineage>
        <taxon>unclassified sequences</taxon>
        <taxon>metagenomes</taxon>
        <taxon>ecological metagenomes</taxon>
    </lineage>
</organism>
<dbReference type="GO" id="GO:0016052">
    <property type="term" value="P:carbohydrate catabolic process"/>
    <property type="evidence" value="ECO:0007669"/>
    <property type="project" value="TreeGrafter"/>
</dbReference>
<name>A0A382JDX0_9ZZZZ</name>
<dbReference type="EMBL" id="UINC01073578">
    <property type="protein sequence ID" value="SVC10076.1"/>
    <property type="molecule type" value="Genomic_DNA"/>
</dbReference>
<dbReference type="InterPro" id="IPR036849">
    <property type="entry name" value="Enolase-like_C_sf"/>
</dbReference>
<reference evidence="5" key="1">
    <citation type="submission" date="2018-05" db="EMBL/GenBank/DDBJ databases">
        <authorList>
            <person name="Lanie J.A."/>
            <person name="Ng W.-L."/>
            <person name="Kazmierczak K.M."/>
            <person name="Andrzejewski T.M."/>
            <person name="Davidsen T.M."/>
            <person name="Wayne K.J."/>
            <person name="Tettelin H."/>
            <person name="Glass J.I."/>
            <person name="Rusch D."/>
            <person name="Podicherti R."/>
            <person name="Tsui H.-C.T."/>
            <person name="Winkler M.E."/>
        </authorList>
    </citation>
    <scope>NUCLEOTIDE SEQUENCE</scope>
</reference>
<dbReference type="PANTHER" id="PTHR13794:SF58">
    <property type="entry name" value="MITOCHONDRIAL ENOLASE SUPERFAMILY MEMBER 1"/>
    <property type="match status" value="1"/>
</dbReference>
<dbReference type="GO" id="GO:0016836">
    <property type="term" value="F:hydro-lyase activity"/>
    <property type="evidence" value="ECO:0007669"/>
    <property type="project" value="TreeGrafter"/>
</dbReference>
<dbReference type="Pfam" id="PF13378">
    <property type="entry name" value="MR_MLE_C"/>
    <property type="match status" value="1"/>
</dbReference>
<dbReference type="PANTHER" id="PTHR13794">
    <property type="entry name" value="ENOLASE SUPERFAMILY, MANDELATE RACEMASE"/>
    <property type="match status" value="1"/>
</dbReference>
<evidence type="ECO:0000256" key="1">
    <source>
        <dbReference type="ARBA" id="ARBA00001946"/>
    </source>
</evidence>
<feature type="non-terminal residue" evidence="5">
    <location>
        <position position="1"/>
    </location>
</feature>
<keyword evidence="2" id="KW-0479">Metal-binding</keyword>
<comment type="cofactor">
    <cofactor evidence="1">
        <name>Mg(2+)</name>
        <dbReference type="ChEBI" id="CHEBI:18420"/>
    </cofactor>
</comment>
<evidence type="ECO:0000256" key="3">
    <source>
        <dbReference type="ARBA" id="ARBA00022842"/>
    </source>
</evidence>
<feature type="domain" description="Enolase C-terminal" evidence="4">
    <location>
        <begin position="1"/>
        <end position="177"/>
    </location>
</feature>
<dbReference type="InterPro" id="IPR046945">
    <property type="entry name" value="RHMD-like"/>
</dbReference>
<evidence type="ECO:0000259" key="4">
    <source>
        <dbReference type="Pfam" id="PF13378"/>
    </source>
</evidence>
<dbReference type="SUPFAM" id="SSF51604">
    <property type="entry name" value="Enolase C-terminal domain-like"/>
    <property type="match status" value="1"/>
</dbReference>